<dbReference type="Proteomes" id="UP000601361">
    <property type="component" value="Unassembled WGS sequence"/>
</dbReference>
<keyword evidence="2" id="KW-1185">Reference proteome</keyword>
<gene>
    <name evidence="1" type="ORF">GCM10011378_24990</name>
</gene>
<proteinExistence type="predicted"/>
<organism evidence="1 2">
    <name type="scientific">Hymenobacter glacieicola</name>
    <dbReference type="NCBI Taxonomy" id="1562124"/>
    <lineage>
        <taxon>Bacteria</taxon>
        <taxon>Pseudomonadati</taxon>
        <taxon>Bacteroidota</taxon>
        <taxon>Cytophagia</taxon>
        <taxon>Cytophagales</taxon>
        <taxon>Hymenobacteraceae</taxon>
        <taxon>Hymenobacter</taxon>
    </lineage>
</organism>
<name>A0ABQ1WXC5_9BACT</name>
<dbReference type="EMBL" id="BMGS01000006">
    <property type="protein sequence ID" value="GGG47792.1"/>
    <property type="molecule type" value="Genomic_DNA"/>
</dbReference>
<reference evidence="2" key="1">
    <citation type="journal article" date="2019" name="Int. J. Syst. Evol. Microbiol.">
        <title>The Global Catalogue of Microorganisms (GCM) 10K type strain sequencing project: providing services to taxonomists for standard genome sequencing and annotation.</title>
        <authorList>
            <consortium name="The Broad Institute Genomics Platform"/>
            <consortium name="The Broad Institute Genome Sequencing Center for Infectious Disease"/>
            <person name="Wu L."/>
            <person name="Ma J."/>
        </authorList>
    </citation>
    <scope>NUCLEOTIDE SEQUENCE [LARGE SCALE GENOMIC DNA]</scope>
    <source>
        <strain evidence="2">CGMCC 1.12990</strain>
    </source>
</reference>
<accession>A0ABQ1WXC5</accession>
<dbReference type="RefSeq" id="WP_188558183.1">
    <property type="nucleotide sequence ID" value="NZ_BMGS01000006.1"/>
</dbReference>
<comment type="caution">
    <text evidence="1">The sequence shown here is derived from an EMBL/GenBank/DDBJ whole genome shotgun (WGS) entry which is preliminary data.</text>
</comment>
<evidence type="ECO:0000313" key="1">
    <source>
        <dbReference type="EMBL" id="GGG47792.1"/>
    </source>
</evidence>
<sequence length="173" mass="19529">MAAYRIIADGTRDFQLLAADGTALAALHYSEWFSFKAVATLADGSSFRLEPKGFWGTTIELKDQDKVLLNFKMNWDGNIIIKSRLDDGNQAFVFKSKSMRKGEYALRGRNEQELLVVKPDFQWSKLNYNYTLTSTEELEASDSKVLLLLTVLHCANYYMTMMSSAVTTIIAVS</sequence>
<protein>
    <submittedName>
        <fullName evidence="1">Uncharacterized protein</fullName>
    </submittedName>
</protein>
<evidence type="ECO:0000313" key="2">
    <source>
        <dbReference type="Proteomes" id="UP000601361"/>
    </source>
</evidence>